<feature type="transmembrane region" description="Helical" evidence="7">
    <location>
        <begin position="336"/>
        <end position="356"/>
    </location>
</feature>
<accession>A0A2A9EEQ1</accession>
<keyword evidence="6 7" id="KW-0472">Membrane</keyword>
<comment type="caution">
    <text evidence="9">The sequence shown here is derived from an EMBL/GenBank/DDBJ whole genome shotgun (WGS) entry which is preliminary data.</text>
</comment>
<evidence type="ECO:0000256" key="2">
    <source>
        <dbReference type="ARBA" id="ARBA00007400"/>
    </source>
</evidence>
<reference evidence="9 10" key="1">
    <citation type="submission" date="2017-10" db="EMBL/GenBank/DDBJ databases">
        <title>Sequencing the genomes of 1000 actinobacteria strains.</title>
        <authorList>
            <person name="Klenk H.-P."/>
        </authorList>
    </citation>
    <scope>NUCLEOTIDE SEQUENCE [LARGE SCALE GENOMIC DNA]</scope>
    <source>
        <strain evidence="9 10">DSM 21574</strain>
    </source>
</reference>
<evidence type="ECO:0000256" key="1">
    <source>
        <dbReference type="ARBA" id="ARBA00004651"/>
    </source>
</evidence>
<dbReference type="InterPro" id="IPR002656">
    <property type="entry name" value="Acyl_transf_3_dom"/>
</dbReference>
<comment type="subcellular location">
    <subcellularLocation>
        <location evidence="1">Cell membrane</location>
        <topology evidence="1">Multi-pass membrane protein</topology>
    </subcellularLocation>
</comment>
<dbReference type="Pfam" id="PF01757">
    <property type="entry name" value="Acyl_transf_3"/>
    <property type="match status" value="1"/>
</dbReference>
<evidence type="ECO:0000256" key="7">
    <source>
        <dbReference type="SAM" id="Phobius"/>
    </source>
</evidence>
<feature type="transmembrane region" description="Helical" evidence="7">
    <location>
        <begin position="38"/>
        <end position="57"/>
    </location>
</feature>
<evidence type="ECO:0000256" key="3">
    <source>
        <dbReference type="ARBA" id="ARBA00022475"/>
    </source>
</evidence>
<evidence type="ECO:0000256" key="4">
    <source>
        <dbReference type="ARBA" id="ARBA00022692"/>
    </source>
</evidence>
<dbReference type="AlphaFoldDB" id="A0A2A9EEQ1"/>
<organism evidence="9 10">
    <name type="scientific">Flavimobilis soli</name>
    <dbReference type="NCBI Taxonomy" id="442709"/>
    <lineage>
        <taxon>Bacteria</taxon>
        <taxon>Bacillati</taxon>
        <taxon>Actinomycetota</taxon>
        <taxon>Actinomycetes</taxon>
        <taxon>Micrococcales</taxon>
        <taxon>Jonesiaceae</taxon>
        <taxon>Flavimobilis</taxon>
    </lineage>
</organism>
<dbReference type="EMBL" id="PDJH01000001">
    <property type="protein sequence ID" value="PFG37394.1"/>
    <property type="molecule type" value="Genomic_DNA"/>
</dbReference>
<keyword evidence="10" id="KW-1185">Reference proteome</keyword>
<dbReference type="Proteomes" id="UP000221394">
    <property type="component" value="Unassembled WGS sequence"/>
</dbReference>
<feature type="transmembrane region" description="Helical" evidence="7">
    <location>
        <begin position="240"/>
        <end position="260"/>
    </location>
</feature>
<keyword evidence="5 7" id="KW-1133">Transmembrane helix</keyword>
<dbReference type="GO" id="GO:0016413">
    <property type="term" value="F:O-acetyltransferase activity"/>
    <property type="evidence" value="ECO:0007669"/>
    <property type="project" value="TreeGrafter"/>
</dbReference>
<feature type="transmembrane region" description="Helical" evidence="7">
    <location>
        <begin position="216"/>
        <end position="233"/>
    </location>
</feature>
<evidence type="ECO:0000313" key="9">
    <source>
        <dbReference type="EMBL" id="PFG37394.1"/>
    </source>
</evidence>
<name>A0A2A9EEQ1_9MICO</name>
<dbReference type="PANTHER" id="PTHR40074:SF4">
    <property type="entry name" value="INNER MEMBRANE PROTEIN YCFT"/>
    <property type="match status" value="1"/>
</dbReference>
<evidence type="ECO:0000259" key="8">
    <source>
        <dbReference type="Pfam" id="PF01757"/>
    </source>
</evidence>
<keyword evidence="3" id="KW-1003">Cell membrane</keyword>
<dbReference type="GO" id="GO:0005886">
    <property type="term" value="C:plasma membrane"/>
    <property type="evidence" value="ECO:0007669"/>
    <property type="project" value="UniProtKB-SubCell"/>
</dbReference>
<evidence type="ECO:0000256" key="6">
    <source>
        <dbReference type="ARBA" id="ARBA00023136"/>
    </source>
</evidence>
<feature type="transmembrane region" description="Helical" evidence="7">
    <location>
        <begin position="120"/>
        <end position="140"/>
    </location>
</feature>
<feature type="transmembrane region" description="Helical" evidence="7">
    <location>
        <begin position="303"/>
        <end position="321"/>
    </location>
</feature>
<feature type="transmembrane region" description="Helical" evidence="7">
    <location>
        <begin position="160"/>
        <end position="179"/>
    </location>
</feature>
<evidence type="ECO:0000256" key="5">
    <source>
        <dbReference type="ARBA" id="ARBA00022989"/>
    </source>
</evidence>
<comment type="similarity">
    <text evidence="2">Belongs to the acyltransferase 3 family.</text>
</comment>
<sequence>MSPAAAAGIGGWLDSMTSTRVPPPVTVTKPDRLAWPDVMRAACVCLVVVFHVELWVVETTGLPVVRDTSRWWDLAHGIMDRFLMPGLFLLSGLLVSRTLLTTGRIRIDAASVRRAVSSYYLYVVWLAVYWVVFAAAVAVRPSTTGYPHAFTSVSAALRQLVAPATSLWYLFALACYALVMIAMVRLRIPAAVVILAAGVLAVVIRGWEVWAAERIGFNFVFFVVGVYLAPYAAALGRLRWWWLFPAAAAFVLVTVAGTVADLTSSVFAVVARLATVPIVVVVCVLASRLAAVARVGGYVGRHTLSVYVLHPLLMIPLWWWATGDRVDAVAFTSNPAGLALLLYGGGAVVVALALLIETGLRRVGAGALFALPAALVPARARQADGAHR</sequence>
<dbReference type="PANTHER" id="PTHR40074">
    <property type="entry name" value="O-ACETYLTRANSFERASE WECH"/>
    <property type="match status" value="1"/>
</dbReference>
<evidence type="ECO:0000313" key="10">
    <source>
        <dbReference type="Proteomes" id="UP000221394"/>
    </source>
</evidence>
<keyword evidence="4 7" id="KW-0812">Transmembrane</keyword>
<feature type="transmembrane region" description="Helical" evidence="7">
    <location>
        <begin position="82"/>
        <end position="100"/>
    </location>
</feature>
<feature type="transmembrane region" description="Helical" evidence="7">
    <location>
        <begin position="186"/>
        <end position="204"/>
    </location>
</feature>
<keyword evidence="9" id="KW-0808">Transferase</keyword>
<feature type="domain" description="Acyltransferase 3" evidence="8">
    <location>
        <begin position="34"/>
        <end position="354"/>
    </location>
</feature>
<gene>
    <name evidence="9" type="ORF">ATL41_2156</name>
</gene>
<keyword evidence="9" id="KW-0012">Acyltransferase</keyword>
<dbReference type="GO" id="GO:0009246">
    <property type="term" value="P:enterobacterial common antigen biosynthetic process"/>
    <property type="evidence" value="ECO:0007669"/>
    <property type="project" value="TreeGrafter"/>
</dbReference>
<feature type="transmembrane region" description="Helical" evidence="7">
    <location>
        <begin position="266"/>
        <end position="291"/>
    </location>
</feature>
<proteinExistence type="inferred from homology"/>
<protein>
    <submittedName>
        <fullName evidence="9">Surface polysaccharide O-acyltransferase-like enzyme</fullName>
    </submittedName>
</protein>